<evidence type="ECO:0000313" key="3">
    <source>
        <dbReference type="Proteomes" id="UP000094580"/>
    </source>
</evidence>
<dbReference type="EMBL" id="MDKC01000003">
    <property type="protein sequence ID" value="ODG93135.1"/>
    <property type="molecule type" value="Genomic_DNA"/>
</dbReference>
<evidence type="ECO:0000256" key="1">
    <source>
        <dbReference type="SAM" id="Phobius"/>
    </source>
</evidence>
<feature type="transmembrane region" description="Helical" evidence="1">
    <location>
        <begin position="7"/>
        <end position="24"/>
    </location>
</feature>
<evidence type="ECO:0000313" key="2">
    <source>
        <dbReference type="EMBL" id="ODG93135.1"/>
    </source>
</evidence>
<sequence>MSKRNKALRNILVGVAIGAGVTLLNKENREKISRKGRSVTNKLNQIKEDPEIVKGAVRNQLRVVQSSVEKLEGNVQLVKDKWIEIKDSTLNKFDKGSSKVSEKAVEAVEAKIEDSIDLEEGKSQISATSLEVNHENESSETDEQLEATLEGIEDLTDENADEVQEKVESILLAGNTSKE</sequence>
<name>A0ABX2ZTT7_9BACI</name>
<keyword evidence="1" id="KW-0472">Membrane</keyword>
<organism evidence="2 3">
    <name type="scientific">Gottfriedia luciferensis</name>
    <dbReference type="NCBI Taxonomy" id="178774"/>
    <lineage>
        <taxon>Bacteria</taxon>
        <taxon>Bacillati</taxon>
        <taxon>Bacillota</taxon>
        <taxon>Bacilli</taxon>
        <taxon>Bacillales</taxon>
        <taxon>Bacillaceae</taxon>
        <taxon>Gottfriedia</taxon>
    </lineage>
</organism>
<reference evidence="2 3" key="1">
    <citation type="submission" date="2016-07" db="EMBL/GenBank/DDBJ databases">
        <authorList>
            <person name="Townsley L."/>
            <person name="Shank E.A."/>
        </authorList>
    </citation>
    <scope>NUCLEOTIDE SEQUENCE [LARGE SCALE GENOMIC DNA]</scope>
    <source>
        <strain evidence="2 3">CH01</strain>
    </source>
</reference>
<keyword evidence="3" id="KW-1185">Reference proteome</keyword>
<proteinExistence type="predicted"/>
<comment type="caution">
    <text evidence="2">The sequence shown here is derived from an EMBL/GenBank/DDBJ whole genome shotgun (WGS) entry which is preliminary data.</text>
</comment>
<keyword evidence="1" id="KW-0812">Transmembrane</keyword>
<accession>A0ABX2ZTT7</accession>
<dbReference type="Proteomes" id="UP000094580">
    <property type="component" value="Unassembled WGS sequence"/>
</dbReference>
<dbReference type="RefSeq" id="WP_069032751.1">
    <property type="nucleotide sequence ID" value="NZ_MDKC01000003.1"/>
</dbReference>
<keyword evidence="1" id="KW-1133">Transmembrane helix</keyword>
<evidence type="ECO:0008006" key="4">
    <source>
        <dbReference type="Google" id="ProtNLM"/>
    </source>
</evidence>
<protein>
    <recommendedName>
        <fullName evidence="4">YtxH domain-containing protein</fullName>
    </recommendedName>
</protein>
<gene>
    <name evidence="2" type="ORF">BED47_16640</name>
</gene>